<accession>A0A5A7QRZ4</accession>
<reference evidence="3" key="1">
    <citation type="journal article" date="2019" name="Curr. Biol.">
        <title>Genome Sequence of Striga asiatica Provides Insight into the Evolution of Plant Parasitism.</title>
        <authorList>
            <person name="Yoshida S."/>
            <person name="Kim S."/>
            <person name="Wafula E.K."/>
            <person name="Tanskanen J."/>
            <person name="Kim Y.M."/>
            <person name="Honaas L."/>
            <person name="Yang Z."/>
            <person name="Spallek T."/>
            <person name="Conn C.E."/>
            <person name="Ichihashi Y."/>
            <person name="Cheong K."/>
            <person name="Cui S."/>
            <person name="Der J.P."/>
            <person name="Gundlach H."/>
            <person name="Jiao Y."/>
            <person name="Hori C."/>
            <person name="Ishida J.K."/>
            <person name="Kasahara H."/>
            <person name="Kiba T."/>
            <person name="Kim M.S."/>
            <person name="Koo N."/>
            <person name="Laohavisit A."/>
            <person name="Lee Y.H."/>
            <person name="Lumba S."/>
            <person name="McCourt P."/>
            <person name="Mortimer J.C."/>
            <person name="Mutuku J.M."/>
            <person name="Nomura T."/>
            <person name="Sasaki-Sekimoto Y."/>
            <person name="Seto Y."/>
            <person name="Wang Y."/>
            <person name="Wakatake T."/>
            <person name="Sakakibara H."/>
            <person name="Demura T."/>
            <person name="Yamaguchi S."/>
            <person name="Yoneyama K."/>
            <person name="Manabe R.I."/>
            <person name="Nelson D.C."/>
            <person name="Schulman A.H."/>
            <person name="Timko M.P."/>
            <person name="dePamphilis C.W."/>
            <person name="Choi D."/>
            <person name="Shirasu K."/>
        </authorList>
    </citation>
    <scope>NUCLEOTIDE SEQUENCE [LARGE SCALE GENOMIC DNA]</scope>
    <source>
        <strain evidence="3">cv. UVA1</strain>
    </source>
</reference>
<organism evidence="2 3">
    <name type="scientific">Striga asiatica</name>
    <name type="common">Asiatic witchweed</name>
    <name type="synonym">Buchnera asiatica</name>
    <dbReference type="NCBI Taxonomy" id="4170"/>
    <lineage>
        <taxon>Eukaryota</taxon>
        <taxon>Viridiplantae</taxon>
        <taxon>Streptophyta</taxon>
        <taxon>Embryophyta</taxon>
        <taxon>Tracheophyta</taxon>
        <taxon>Spermatophyta</taxon>
        <taxon>Magnoliopsida</taxon>
        <taxon>eudicotyledons</taxon>
        <taxon>Gunneridae</taxon>
        <taxon>Pentapetalae</taxon>
        <taxon>asterids</taxon>
        <taxon>lamiids</taxon>
        <taxon>Lamiales</taxon>
        <taxon>Orobanchaceae</taxon>
        <taxon>Buchnereae</taxon>
        <taxon>Striga</taxon>
    </lineage>
</organism>
<dbReference type="AlphaFoldDB" id="A0A5A7QRZ4"/>
<dbReference type="PROSITE" id="PS51257">
    <property type="entry name" value="PROKAR_LIPOPROTEIN"/>
    <property type="match status" value="1"/>
</dbReference>
<sequence length="116" mass="11875">METSRRSSRASAAGSGGSGCRRLGSRGRRSASVSVPTPRRRPPPSPTGNLNFPLALPAGAAVGISPRSVQRAASDAGLAIDARLSGSRGGGEQPSAGDWHGGNDREHLDISVEDYL</sequence>
<feature type="region of interest" description="Disordered" evidence="1">
    <location>
        <begin position="83"/>
        <end position="116"/>
    </location>
</feature>
<evidence type="ECO:0000313" key="2">
    <source>
        <dbReference type="EMBL" id="GER48000.1"/>
    </source>
</evidence>
<evidence type="ECO:0000313" key="3">
    <source>
        <dbReference type="Proteomes" id="UP000325081"/>
    </source>
</evidence>
<feature type="compositionally biased region" description="Basic and acidic residues" evidence="1">
    <location>
        <begin position="101"/>
        <end position="110"/>
    </location>
</feature>
<proteinExistence type="predicted"/>
<feature type="region of interest" description="Disordered" evidence="1">
    <location>
        <begin position="1"/>
        <end position="53"/>
    </location>
</feature>
<protein>
    <submittedName>
        <fullName evidence="2">Integrase-type DNA-binding superfamily protein</fullName>
    </submittedName>
</protein>
<name>A0A5A7QRZ4_STRAF</name>
<dbReference type="EMBL" id="BKCP01008115">
    <property type="protein sequence ID" value="GER48000.1"/>
    <property type="molecule type" value="Genomic_DNA"/>
</dbReference>
<dbReference type="OrthoDB" id="1849108at2759"/>
<evidence type="ECO:0000256" key="1">
    <source>
        <dbReference type="SAM" id="MobiDB-lite"/>
    </source>
</evidence>
<keyword evidence="3" id="KW-1185">Reference proteome</keyword>
<dbReference type="GO" id="GO:0003677">
    <property type="term" value="F:DNA binding"/>
    <property type="evidence" value="ECO:0007669"/>
    <property type="project" value="UniProtKB-KW"/>
</dbReference>
<comment type="caution">
    <text evidence="2">The sequence shown here is derived from an EMBL/GenBank/DDBJ whole genome shotgun (WGS) entry which is preliminary data.</text>
</comment>
<dbReference type="Proteomes" id="UP000325081">
    <property type="component" value="Unassembled WGS sequence"/>
</dbReference>
<gene>
    <name evidence="2" type="ORF">STAS_25152</name>
</gene>
<keyword evidence="2" id="KW-0238">DNA-binding</keyword>